<keyword evidence="9" id="KW-0472">Membrane</keyword>
<dbReference type="GO" id="GO:0006935">
    <property type="term" value="P:chemotaxis"/>
    <property type="evidence" value="ECO:0007669"/>
    <property type="project" value="UniProtKB-KW"/>
</dbReference>
<feature type="compositionally biased region" description="Basic residues" evidence="11">
    <location>
        <begin position="142"/>
        <end position="153"/>
    </location>
</feature>
<dbReference type="AlphaFoldDB" id="A0A2W5E1W1"/>
<dbReference type="GO" id="GO:0015031">
    <property type="term" value="P:protein transport"/>
    <property type="evidence" value="ECO:0007669"/>
    <property type="project" value="UniProtKB-KW"/>
</dbReference>
<evidence type="ECO:0000256" key="5">
    <source>
        <dbReference type="ARBA" id="ARBA00022475"/>
    </source>
</evidence>
<dbReference type="InterPro" id="IPR012823">
    <property type="entry name" value="Flagell_FliJ"/>
</dbReference>
<keyword evidence="5" id="KW-1003">Cell membrane</keyword>
<name>A0A2W5E1W1_9BURK</name>
<proteinExistence type="inferred from homology"/>
<dbReference type="GO" id="GO:0071973">
    <property type="term" value="P:bacterial-type flagellum-dependent cell motility"/>
    <property type="evidence" value="ECO:0007669"/>
    <property type="project" value="InterPro"/>
</dbReference>
<keyword evidence="7" id="KW-1005">Bacterial flagellum biogenesis</keyword>
<feature type="compositionally biased region" description="Basic and acidic residues" evidence="11">
    <location>
        <begin position="126"/>
        <end position="140"/>
    </location>
</feature>
<dbReference type="EMBL" id="QFOD01000003">
    <property type="protein sequence ID" value="PZP35010.1"/>
    <property type="molecule type" value="Genomic_DNA"/>
</dbReference>
<keyword evidence="6" id="KW-0145">Chemotaxis</keyword>
<dbReference type="PANTHER" id="PTHR38786:SF1">
    <property type="entry name" value="FLAGELLAR FLIJ PROTEIN"/>
    <property type="match status" value="1"/>
</dbReference>
<evidence type="ECO:0000256" key="8">
    <source>
        <dbReference type="ARBA" id="ARBA00022927"/>
    </source>
</evidence>
<keyword evidence="10" id="KW-1006">Bacterial flagellum protein export</keyword>
<evidence type="ECO:0000256" key="6">
    <source>
        <dbReference type="ARBA" id="ARBA00022500"/>
    </source>
</evidence>
<keyword evidence="12" id="KW-0282">Flagellum</keyword>
<dbReference type="InterPro" id="IPR053716">
    <property type="entry name" value="Flag_assembly_chemotaxis_eff"/>
</dbReference>
<keyword evidence="12" id="KW-0969">Cilium</keyword>
<organism evidence="12 13">
    <name type="scientific">Roseateles depolymerans</name>
    <dbReference type="NCBI Taxonomy" id="76731"/>
    <lineage>
        <taxon>Bacteria</taxon>
        <taxon>Pseudomonadati</taxon>
        <taxon>Pseudomonadota</taxon>
        <taxon>Betaproteobacteria</taxon>
        <taxon>Burkholderiales</taxon>
        <taxon>Sphaerotilaceae</taxon>
        <taxon>Roseateles</taxon>
    </lineage>
</organism>
<dbReference type="Pfam" id="PF02050">
    <property type="entry name" value="FliJ"/>
    <property type="match status" value="1"/>
</dbReference>
<evidence type="ECO:0000313" key="13">
    <source>
        <dbReference type="Proteomes" id="UP000249633"/>
    </source>
</evidence>
<dbReference type="NCBIfam" id="TIGR02473">
    <property type="entry name" value="flagell_FliJ"/>
    <property type="match status" value="1"/>
</dbReference>
<dbReference type="GO" id="GO:0009288">
    <property type="term" value="C:bacterial-type flagellum"/>
    <property type="evidence" value="ECO:0007669"/>
    <property type="project" value="InterPro"/>
</dbReference>
<comment type="subcellular location">
    <subcellularLocation>
        <location evidence="1">Cell membrane</location>
        <topology evidence="1">Peripheral membrane protein</topology>
        <orientation evidence="1">Cytoplasmic side</orientation>
    </subcellularLocation>
</comment>
<evidence type="ECO:0000256" key="7">
    <source>
        <dbReference type="ARBA" id="ARBA00022795"/>
    </source>
</evidence>
<reference evidence="12 13" key="1">
    <citation type="submission" date="2017-08" db="EMBL/GenBank/DDBJ databases">
        <title>Infants hospitalized years apart are colonized by the same room-sourced microbial strains.</title>
        <authorList>
            <person name="Brooks B."/>
            <person name="Olm M.R."/>
            <person name="Firek B.A."/>
            <person name="Baker R."/>
            <person name="Thomas B.C."/>
            <person name="Morowitz M.J."/>
            <person name="Banfield J.F."/>
        </authorList>
    </citation>
    <scope>NUCLEOTIDE SEQUENCE [LARGE SCALE GENOMIC DNA]</scope>
    <source>
        <strain evidence="12">S2_012_000_R2_81</strain>
    </source>
</reference>
<dbReference type="Gene3D" id="1.10.287.1700">
    <property type="match status" value="1"/>
</dbReference>
<dbReference type="GO" id="GO:0044781">
    <property type="term" value="P:bacterial-type flagellum organization"/>
    <property type="evidence" value="ECO:0007669"/>
    <property type="project" value="UniProtKB-KW"/>
</dbReference>
<gene>
    <name evidence="12" type="primary">fliJ</name>
    <name evidence="12" type="ORF">DI603_03780</name>
</gene>
<dbReference type="PANTHER" id="PTHR38786">
    <property type="entry name" value="FLAGELLAR FLIJ PROTEIN"/>
    <property type="match status" value="1"/>
</dbReference>
<evidence type="ECO:0000313" key="12">
    <source>
        <dbReference type="EMBL" id="PZP35010.1"/>
    </source>
</evidence>
<dbReference type="Proteomes" id="UP000249633">
    <property type="component" value="Unassembled WGS sequence"/>
</dbReference>
<dbReference type="InterPro" id="IPR052570">
    <property type="entry name" value="FliJ"/>
</dbReference>
<evidence type="ECO:0000256" key="2">
    <source>
        <dbReference type="ARBA" id="ARBA00010004"/>
    </source>
</evidence>
<keyword evidence="8" id="KW-0653">Protein transport</keyword>
<evidence type="ECO:0000256" key="1">
    <source>
        <dbReference type="ARBA" id="ARBA00004413"/>
    </source>
</evidence>
<evidence type="ECO:0000256" key="9">
    <source>
        <dbReference type="ARBA" id="ARBA00023136"/>
    </source>
</evidence>
<protein>
    <recommendedName>
        <fullName evidence="3">Flagellar FliJ protein</fullName>
    </recommendedName>
</protein>
<comment type="caution">
    <text evidence="12">The sequence shown here is derived from an EMBL/GenBank/DDBJ whole genome shotgun (WGS) entry which is preliminary data.</text>
</comment>
<evidence type="ECO:0000256" key="10">
    <source>
        <dbReference type="ARBA" id="ARBA00023225"/>
    </source>
</evidence>
<comment type="similarity">
    <text evidence="2">Belongs to the FliJ family.</text>
</comment>
<feature type="region of interest" description="Disordered" evidence="11">
    <location>
        <begin position="126"/>
        <end position="153"/>
    </location>
</feature>
<keyword evidence="4" id="KW-0813">Transport</keyword>
<keyword evidence="12" id="KW-0966">Cell projection</keyword>
<accession>A0A2W5E1W1</accession>
<sequence>MSAQPDALQLLLERAEEARDAAAQALHAAHAQAHAAHVQHGELSGYRVEYERRWLEQFSQPTTMGLVGCFQSFGQRLEQAVSSQGQAAQFADHRERHAREQLRQAEMRVAALRQLIARRRAEAQLAEQRREQRSTDEYAARAHLRRHSTHHPV</sequence>
<dbReference type="GO" id="GO:0005886">
    <property type="term" value="C:plasma membrane"/>
    <property type="evidence" value="ECO:0007669"/>
    <property type="project" value="UniProtKB-SubCell"/>
</dbReference>
<evidence type="ECO:0000256" key="3">
    <source>
        <dbReference type="ARBA" id="ARBA00020392"/>
    </source>
</evidence>
<evidence type="ECO:0000256" key="4">
    <source>
        <dbReference type="ARBA" id="ARBA00022448"/>
    </source>
</evidence>
<evidence type="ECO:0000256" key="11">
    <source>
        <dbReference type="SAM" id="MobiDB-lite"/>
    </source>
</evidence>